<dbReference type="InterPro" id="IPR011576">
    <property type="entry name" value="Pyridox_Oxase_N"/>
</dbReference>
<keyword evidence="3 5" id="KW-0288">FMN</keyword>
<evidence type="ECO:0000256" key="6">
    <source>
        <dbReference type="PIRSR" id="PIRSR000190-1"/>
    </source>
</evidence>
<dbReference type="HAMAP" id="MF_01629">
    <property type="entry name" value="PdxH"/>
    <property type="match status" value="1"/>
</dbReference>
<dbReference type="NCBIfam" id="NF004231">
    <property type="entry name" value="PRK05679.1"/>
    <property type="match status" value="1"/>
</dbReference>
<dbReference type="InterPro" id="IPR019740">
    <property type="entry name" value="Pyridox_Oxase_CS"/>
</dbReference>
<dbReference type="Gene3D" id="2.30.110.10">
    <property type="entry name" value="Electron Transport, Fmn-binding Protein, Chain A"/>
    <property type="match status" value="1"/>
</dbReference>
<comment type="catalytic activity">
    <reaction evidence="5">
        <text>pyridoxine 5'-phosphate + O2 = pyridoxal 5'-phosphate + H2O2</text>
        <dbReference type="Rhea" id="RHEA:15149"/>
        <dbReference type="ChEBI" id="CHEBI:15379"/>
        <dbReference type="ChEBI" id="CHEBI:16240"/>
        <dbReference type="ChEBI" id="CHEBI:58589"/>
        <dbReference type="ChEBI" id="CHEBI:597326"/>
        <dbReference type="EC" id="1.4.3.5"/>
    </reaction>
</comment>
<feature type="binding site" evidence="5 7">
    <location>
        <begin position="57"/>
        <end position="62"/>
    </location>
    <ligand>
        <name>FMN</name>
        <dbReference type="ChEBI" id="CHEBI:58210"/>
    </ligand>
</feature>
<proteinExistence type="inferred from homology"/>
<evidence type="ECO:0000256" key="3">
    <source>
        <dbReference type="ARBA" id="ARBA00022643"/>
    </source>
</evidence>
<feature type="binding site" evidence="5 6">
    <location>
        <position position="123"/>
    </location>
    <ligand>
        <name>substrate</name>
    </ligand>
</feature>
<evidence type="ECO:0000259" key="8">
    <source>
        <dbReference type="Pfam" id="PF01243"/>
    </source>
</evidence>
<feature type="binding site" evidence="5 6">
    <location>
        <position position="119"/>
    </location>
    <ligand>
        <name>substrate</name>
    </ligand>
</feature>
<evidence type="ECO:0000256" key="5">
    <source>
        <dbReference type="HAMAP-Rule" id="MF_01629"/>
    </source>
</evidence>
<feature type="binding site" evidence="5 7">
    <location>
        <position position="191"/>
    </location>
    <ligand>
        <name>FMN</name>
        <dbReference type="ChEBI" id="CHEBI:58210"/>
    </ligand>
</feature>
<dbReference type="Pfam" id="PF01243">
    <property type="entry name" value="PNPOx_N"/>
    <property type="match status" value="1"/>
</dbReference>
<feature type="binding site" evidence="6">
    <location>
        <begin position="6"/>
        <end position="9"/>
    </location>
    <ligand>
        <name>substrate</name>
    </ligand>
</feature>
<dbReference type="UniPathway" id="UPA01068">
    <property type="reaction ID" value="UER00304"/>
</dbReference>
<keyword evidence="5" id="KW-0664">Pyridoxine biosynthesis</keyword>
<dbReference type="OrthoDB" id="9780392at2"/>
<dbReference type="SUPFAM" id="SSF50475">
    <property type="entry name" value="FMN-binding split barrel"/>
    <property type="match status" value="1"/>
</dbReference>
<dbReference type="EC" id="1.4.3.5" evidence="5"/>
<comment type="function">
    <text evidence="5">Catalyzes the oxidation of either pyridoxine 5'-phosphate (PNP) or pyridoxamine 5'-phosphate (PMP) into pyridoxal 5'-phosphate (PLP).</text>
</comment>
<comment type="pathway">
    <text evidence="5">Cofactor metabolism; pyridoxal 5'-phosphate salvage; pyridoxal 5'-phosphate from pyridoxamine 5'-phosphate: step 1/1.</text>
</comment>
<dbReference type="AlphaFoldDB" id="A0A2T5C392"/>
<feature type="domain" description="Pyridoxamine 5'-phosphate oxidase N-terminal" evidence="8">
    <location>
        <begin position="32"/>
        <end position="151"/>
    </location>
</feature>
<keyword evidence="4 5" id="KW-0560">Oxidoreductase</keyword>
<comment type="catalytic activity">
    <reaction evidence="5">
        <text>pyridoxamine 5'-phosphate + O2 + H2O = pyridoxal 5'-phosphate + H2O2 + NH4(+)</text>
        <dbReference type="Rhea" id="RHEA:15817"/>
        <dbReference type="ChEBI" id="CHEBI:15377"/>
        <dbReference type="ChEBI" id="CHEBI:15379"/>
        <dbReference type="ChEBI" id="CHEBI:16240"/>
        <dbReference type="ChEBI" id="CHEBI:28938"/>
        <dbReference type="ChEBI" id="CHEBI:58451"/>
        <dbReference type="ChEBI" id="CHEBI:597326"/>
        <dbReference type="EC" id="1.4.3.5"/>
    </reaction>
</comment>
<dbReference type="GO" id="GO:0010181">
    <property type="term" value="F:FMN binding"/>
    <property type="evidence" value="ECO:0007669"/>
    <property type="project" value="UniProtKB-UniRule"/>
</dbReference>
<comment type="pathway">
    <text evidence="5">Cofactor metabolism; pyridoxal 5'-phosphate salvage; pyridoxal 5'-phosphate from pyridoxine 5'-phosphate: step 1/1.</text>
</comment>
<feature type="binding site" evidence="5 6">
    <location>
        <position position="62"/>
    </location>
    <ligand>
        <name>substrate</name>
    </ligand>
</feature>
<dbReference type="NCBIfam" id="TIGR00558">
    <property type="entry name" value="pdxH"/>
    <property type="match status" value="1"/>
</dbReference>
<organism evidence="10 11">
    <name type="scientific">Mangrovibacterium marinum</name>
    <dbReference type="NCBI Taxonomy" id="1639118"/>
    <lineage>
        <taxon>Bacteria</taxon>
        <taxon>Pseudomonadati</taxon>
        <taxon>Bacteroidota</taxon>
        <taxon>Bacteroidia</taxon>
        <taxon>Marinilabiliales</taxon>
        <taxon>Prolixibacteraceae</taxon>
        <taxon>Mangrovibacterium</taxon>
    </lineage>
</organism>
<feature type="binding site" evidence="5 6">
    <location>
        <position position="127"/>
    </location>
    <ligand>
        <name>substrate</name>
    </ligand>
</feature>
<evidence type="ECO:0000256" key="2">
    <source>
        <dbReference type="ARBA" id="ARBA00022630"/>
    </source>
</evidence>
<comment type="cofactor">
    <cofactor evidence="5 7">
        <name>FMN</name>
        <dbReference type="ChEBI" id="CHEBI:58210"/>
    </cofactor>
    <text evidence="5 7">Binds 1 FMN per subunit.</text>
</comment>
<dbReference type="GO" id="GO:0008615">
    <property type="term" value="P:pyridoxine biosynthetic process"/>
    <property type="evidence" value="ECO:0007669"/>
    <property type="project" value="UniProtKB-UniRule"/>
</dbReference>
<dbReference type="PIRSF" id="PIRSF000190">
    <property type="entry name" value="Pyd_amn-ph_oxd"/>
    <property type="match status" value="1"/>
</dbReference>
<dbReference type="Proteomes" id="UP000243525">
    <property type="component" value="Unassembled WGS sequence"/>
</dbReference>
<comment type="similarity">
    <text evidence="1 5">Belongs to the pyridoxamine 5'-phosphate oxidase family.</text>
</comment>
<dbReference type="GO" id="GO:0004733">
    <property type="term" value="F:pyridoxamine phosphate oxidase activity"/>
    <property type="evidence" value="ECO:0007669"/>
    <property type="project" value="UniProtKB-UniRule"/>
</dbReference>
<dbReference type="PANTHER" id="PTHR10851">
    <property type="entry name" value="PYRIDOXINE-5-PHOSPHATE OXIDASE"/>
    <property type="match status" value="1"/>
</dbReference>
<keyword evidence="11" id="KW-1185">Reference proteome</keyword>
<reference evidence="10 11" key="1">
    <citation type="submission" date="2018-04" db="EMBL/GenBank/DDBJ databases">
        <title>Genomic Encyclopedia of Archaeal and Bacterial Type Strains, Phase II (KMG-II): from individual species to whole genera.</title>
        <authorList>
            <person name="Goeker M."/>
        </authorList>
    </citation>
    <scope>NUCLEOTIDE SEQUENCE [LARGE SCALE GENOMIC DNA]</scope>
    <source>
        <strain evidence="10 11">DSM 28823</strain>
    </source>
</reference>
<comment type="subunit">
    <text evidence="5">Homodimer.</text>
</comment>
<protein>
    <recommendedName>
        <fullName evidence="5">Pyridoxine/pyridoxamine 5'-phosphate oxidase</fullName>
        <ecNumber evidence="5">1.4.3.5</ecNumber>
    </recommendedName>
    <alternativeName>
        <fullName evidence="5">PNP/PMP oxidase</fullName>
        <shortName evidence="5">PNPOx</shortName>
    </alternativeName>
    <alternativeName>
        <fullName evidence="5">Pyridoxal 5'-phosphate synthase</fullName>
    </alternativeName>
</protein>
<evidence type="ECO:0000256" key="4">
    <source>
        <dbReference type="ARBA" id="ARBA00023002"/>
    </source>
</evidence>
<dbReference type="PROSITE" id="PS01064">
    <property type="entry name" value="PYRIDOX_OXIDASE"/>
    <property type="match status" value="1"/>
</dbReference>
<feature type="binding site" evidence="5 7">
    <location>
        <begin position="136"/>
        <end position="137"/>
    </location>
    <ligand>
        <name>FMN</name>
        <dbReference type="ChEBI" id="CHEBI:58210"/>
    </ligand>
</feature>
<sequence>MLRDIRKNYRHDFLDESKLTGHPLQLFQRWLDEAIQHEEEPTAMTLSTVVDGQPDSRIVLLKQADEAGLVFFTNYHSHKGAQLEQNNQVAVNFFWPRLERQVRVKGRVEKLPDSRSAEYFKSRPRDSQLGAWASPQSREISSREELDERFAQFDKHFENLEIEKPPHWGGYLVKPAVVEFWQGRPNRLHDRFCYKLEAKQWTVQRLAP</sequence>
<accession>A0A2T5C392</accession>
<evidence type="ECO:0000313" key="11">
    <source>
        <dbReference type="Proteomes" id="UP000243525"/>
    </source>
</evidence>
<evidence type="ECO:0000256" key="7">
    <source>
        <dbReference type="PIRSR" id="PIRSR000190-2"/>
    </source>
</evidence>
<evidence type="ECO:0000259" key="9">
    <source>
        <dbReference type="Pfam" id="PF10590"/>
    </source>
</evidence>
<dbReference type="InterPro" id="IPR019576">
    <property type="entry name" value="Pyridoxamine_oxidase_dimer_C"/>
</dbReference>
<dbReference type="PANTHER" id="PTHR10851:SF0">
    <property type="entry name" value="PYRIDOXINE-5'-PHOSPHATE OXIDASE"/>
    <property type="match status" value="1"/>
</dbReference>
<name>A0A2T5C392_9BACT</name>
<feature type="binding site" evidence="5 7">
    <location>
        <begin position="72"/>
        <end position="73"/>
    </location>
    <ligand>
        <name>FMN</name>
        <dbReference type="ChEBI" id="CHEBI:58210"/>
    </ligand>
</feature>
<feature type="binding site" evidence="5 7">
    <location>
        <position position="101"/>
    </location>
    <ligand>
        <name>FMN</name>
        <dbReference type="ChEBI" id="CHEBI:58210"/>
    </ligand>
</feature>
<dbReference type="RefSeq" id="WP_107821633.1">
    <property type="nucleotide sequence ID" value="NZ_OY782574.1"/>
</dbReference>
<dbReference type="InterPro" id="IPR012349">
    <property type="entry name" value="Split_barrel_FMN-bd"/>
</dbReference>
<dbReference type="InterPro" id="IPR000659">
    <property type="entry name" value="Pyridox_Oxase"/>
</dbReference>
<feature type="domain" description="Pyridoxine 5'-phosphate oxidase dimerisation C-terminal" evidence="9">
    <location>
        <begin position="168"/>
        <end position="208"/>
    </location>
</feature>
<gene>
    <name evidence="5" type="primary">pdxH</name>
    <name evidence="10" type="ORF">C8N47_10564</name>
</gene>
<dbReference type="Pfam" id="PF10590">
    <property type="entry name" value="PNP_phzG_C"/>
    <property type="match status" value="1"/>
</dbReference>
<dbReference type="EMBL" id="QAAD01000005">
    <property type="protein sequence ID" value="PTN09224.1"/>
    <property type="molecule type" value="Genomic_DNA"/>
</dbReference>
<evidence type="ECO:0000313" key="10">
    <source>
        <dbReference type="EMBL" id="PTN09224.1"/>
    </source>
</evidence>
<keyword evidence="2 5" id="KW-0285">Flavoprotein</keyword>
<feature type="binding site" evidence="5 7">
    <location>
        <position position="79"/>
    </location>
    <ligand>
        <name>FMN</name>
        <dbReference type="ChEBI" id="CHEBI:58210"/>
    </ligand>
</feature>
<feature type="binding site" evidence="5 7">
    <location>
        <position position="181"/>
    </location>
    <ligand>
        <name>FMN</name>
        <dbReference type="ChEBI" id="CHEBI:58210"/>
    </ligand>
</feature>
<comment type="caution">
    <text evidence="10">The sequence shown here is derived from an EMBL/GenBank/DDBJ whole genome shotgun (WGS) entry which is preliminary data.</text>
</comment>
<evidence type="ECO:0000256" key="1">
    <source>
        <dbReference type="ARBA" id="ARBA00007301"/>
    </source>
</evidence>
<comment type="caution">
    <text evidence="5">Lacks conserved residue(s) required for the propagation of feature annotation.</text>
</comment>
<feature type="binding site" evidence="5 6">
    <location>
        <begin position="187"/>
        <end position="189"/>
    </location>
    <ligand>
        <name>substrate</name>
    </ligand>
</feature>